<dbReference type="Pfam" id="PF07681">
    <property type="entry name" value="DoxX"/>
    <property type="match status" value="1"/>
</dbReference>
<accession>A0A2W5ZHE6</accession>
<evidence type="ECO:0000256" key="3">
    <source>
        <dbReference type="ARBA" id="ARBA00022989"/>
    </source>
</evidence>
<evidence type="ECO:0000313" key="6">
    <source>
        <dbReference type="EMBL" id="PZR82226.1"/>
    </source>
</evidence>
<name>A0A2W5ZHE6_9BACT</name>
<gene>
    <name evidence="6" type="ORF">DLM65_04445</name>
    <name evidence="5" type="ORF">JF886_13820</name>
</gene>
<comment type="caution">
    <text evidence="6">The sequence shown here is derived from an EMBL/GenBank/DDBJ whole genome shotgun (WGS) entry which is preliminary data.</text>
</comment>
<dbReference type="Proteomes" id="UP000606991">
    <property type="component" value="Unassembled WGS sequence"/>
</dbReference>
<evidence type="ECO:0000313" key="7">
    <source>
        <dbReference type="Proteomes" id="UP000248724"/>
    </source>
</evidence>
<organism evidence="6 7">
    <name type="scientific">Candidatus Aeolococcus gillhamiae</name>
    <dbReference type="NCBI Taxonomy" id="3127015"/>
    <lineage>
        <taxon>Bacteria</taxon>
        <taxon>Bacillati</taxon>
        <taxon>Candidatus Dormiibacterota</taxon>
        <taxon>Candidatus Dormibacteria</taxon>
        <taxon>Candidatus Aeolococcales</taxon>
        <taxon>Candidatus Aeolococcaceae</taxon>
        <taxon>Candidatus Aeolococcus</taxon>
    </lineage>
</organism>
<evidence type="ECO:0000313" key="5">
    <source>
        <dbReference type="EMBL" id="MBJ7595908.1"/>
    </source>
</evidence>
<accession>A0A934N6H7</accession>
<dbReference type="Proteomes" id="UP000248724">
    <property type="component" value="Unassembled WGS sequence"/>
</dbReference>
<reference evidence="6" key="2">
    <citation type="submission" date="2018-05" db="EMBL/GenBank/DDBJ databases">
        <authorList>
            <person name="Ferrari B."/>
        </authorList>
    </citation>
    <scope>NUCLEOTIDE SEQUENCE</scope>
    <source>
        <strain evidence="6">RRmetagenome_bin12</strain>
    </source>
</reference>
<dbReference type="EMBL" id="QHBU01000079">
    <property type="protein sequence ID" value="PZR82226.1"/>
    <property type="molecule type" value="Genomic_DNA"/>
</dbReference>
<dbReference type="AlphaFoldDB" id="A0A2W5ZHE6"/>
<evidence type="ECO:0000256" key="2">
    <source>
        <dbReference type="ARBA" id="ARBA00022692"/>
    </source>
</evidence>
<dbReference type="GO" id="GO:0016020">
    <property type="term" value="C:membrane"/>
    <property type="evidence" value="ECO:0007669"/>
    <property type="project" value="UniProtKB-SubCell"/>
</dbReference>
<keyword evidence="4" id="KW-0472">Membrane</keyword>
<evidence type="ECO:0000256" key="4">
    <source>
        <dbReference type="ARBA" id="ARBA00023136"/>
    </source>
</evidence>
<keyword evidence="3" id="KW-1133">Transmembrane helix</keyword>
<keyword evidence="2" id="KW-0812">Transmembrane</keyword>
<evidence type="ECO:0000256" key="1">
    <source>
        <dbReference type="ARBA" id="ARBA00004141"/>
    </source>
</evidence>
<protein>
    <submittedName>
        <fullName evidence="6">DoxX family protein</fullName>
    </submittedName>
</protein>
<evidence type="ECO:0000313" key="8">
    <source>
        <dbReference type="Proteomes" id="UP000606991"/>
    </source>
</evidence>
<reference evidence="6 7" key="1">
    <citation type="journal article" date="2017" name="Nature">
        <title>Atmospheric trace gases support primary production in Antarctic desert surface soil.</title>
        <authorList>
            <person name="Ji M."/>
            <person name="Greening C."/>
            <person name="Vanwonterghem I."/>
            <person name="Carere C.R."/>
            <person name="Bay S.K."/>
            <person name="Steen J.A."/>
            <person name="Montgomery K."/>
            <person name="Lines T."/>
            <person name="Beardall J."/>
            <person name="van Dorst J."/>
            <person name="Snape I."/>
            <person name="Stott M.B."/>
            <person name="Hugenholtz P."/>
            <person name="Ferrari B.C."/>
        </authorList>
    </citation>
    <scope>NUCLEOTIDE SEQUENCE [LARGE SCALE GENOMIC DNA]</scope>
    <source>
        <strain evidence="6">RRmetagenome_bin12</strain>
    </source>
</reference>
<sequence length="123" mass="13248">MGLLRFLARTMFAWIFLAMGVKTATEPGRRPDLVAKTLPLPRPDLMVRLNGGLMVAGGAALALGIKPRLAALELAATLVPTTYVGHQFWNQAEPAARASQLIHFDKNLAIIGGLLTYALTPEK</sequence>
<dbReference type="RefSeq" id="WP_337313451.1">
    <property type="nucleotide sequence ID" value="NZ_JAEKNS010000139.1"/>
</dbReference>
<dbReference type="EMBL" id="JAEKNS010000139">
    <property type="protein sequence ID" value="MBJ7595908.1"/>
    <property type="molecule type" value="Genomic_DNA"/>
</dbReference>
<reference evidence="5 8" key="3">
    <citation type="submission" date="2020-10" db="EMBL/GenBank/DDBJ databases">
        <title>Ca. Dormibacterota MAGs.</title>
        <authorList>
            <person name="Montgomery K."/>
        </authorList>
    </citation>
    <scope>NUCLEOTIDE SEQUENCE [LARGE SCALE GENOMIC DNA]</scope>
    <source>
        <strain evidence="5">SC8812_S17_18</strain>
    </source>
</reference>
<dbReference type="InterPro" id="IPR032808">
    <property type="entry name" value="DoxX"/>
</dbReference>
<comment type="subcellular location">
    <subcellularLocation>
        <location evidence="1">Membrane</location>
        <topology evidence="1">Multi-pass membrane protein</topology>
    </subcellularLocation>
</comment>
<proteinExistence type="predicted"/>